<dbReference type="EMBL" id="JBHSLF010000050">
    <property type="protein sequence ID" value="MFC5345532.1"/>
    <property type="molecule type" value="Genomic_DNA"/>
</dbReference>
<name>A0ABW0FVF0_9CAUL</name>
<feature type="domain" description="Microcin J25-processing protein McjB C-terminal" evidence="1">
    <location>
        <begin position="118"/>
        <end position="226"/>
    </location>
</feature>
<dbReference type="InterPro" id="IPR032708">
    <property type="entry name" value="McjB_C"/>
</dbReference>
<evidence type="ECO:0000313" key="3">
    <source>
        <dbReference type="Proteomes" id="UP001596152"/>
    </source>
</evidence>
<keyword evidence="3" id="KW-1185">Reference proteome</keyword>
<accession>A0ABW0FVF0</accession>
<protein>
    <submittedName>
        <fullName evidence="2">Lasso peptide biosynthesis B2 protein</fullName>
    </submittedName>
</protein>
<comment type="caution">
    <text evidence="2">The sequence shown here is derived from an EMBL/GenBank/DDBJ whole genome shotgun (WGS) entry which is preliminary data.</text>
</comment>
<dbReference type="NCBIfam" id="NF033537">
    <property type="entry name" value="lasso_biosyn_B2"/>
    <property type="match status" value="1"/>
</dbReference>
<gene>
    <name evidence="2" type="ORF">ACFPIE_16575</name>
</gene>
<dbReference type="Pfam" id="PF13471">
    <property type="entry name" value="Transglut_core3"/>
    <property type="match status" value="1"/>
</dbReference>
<evidence type="ECO:0000313" key="2">
    <source>
        <dbReference type="EMBL" id="MFC5345532.1"/>
    </source>
</evidence>
<organism evidence="2 3">
    <name type="scientific">Brevundimonas staleyi</name>
    <dbReference type="NCBI Taxonomy" id="74326"/>
    <lineage>
        <taxon>Bacteria</taxon>
        <taxon>Pseudomonadati</taxon>
        <taxon>Pseudomonadota</taxon>
        <taxon>Alphaproteobacteria</taxon>
        <taxon>Caulobacterales</taxon>
        <taxon>Caulobacteraceae</taxon>
        <taxon>Brevundimonas</taxon>
    </lineage>
</organism>
<proteinExistence type="predicted"/>
<dbReference type="RefSeq" id="WP_374036521.1">
    <property type="nucleotide sequence ID" value="NZ_CP169082.1"/>
</dbReference>
<dbReference type="InterPro" id="IPR053521">
    <property type="entry name" value="McjB-like"/>
</dbReference>
<evidence type="ECO:0000259" key="1">
    <source>
        <dbReference type="Pfam" id="PF13471"/>
    </source>
</evidence>
<reference evidence="3" key="1">
    <citation type="journal article" date="2019" name="Int. J. Syst. Evol. Microbiol.">
        <title>The Global Catalogue of Microorganisms (GCM) 10K type strain sequencing project: providing services to taxonomists for standard genome sequencing and annotation.</title>
        <authorList>
            <consortium name="The Broad Institute Genomics Platform"/>
            <consortium name="The Broad Institute Genome Sequencing Center for Infectious Disease"/>
            <person name="Wu L."/>
            <person name="Ma J."/>
        </authorList>
    </citation>
    <scope>NUCLEOTIDE SEQUENCE [LARGE SCALE GENOMIC DNA]</scope>
    <source>
        <strain evidence="3">JCM 12125</strain>
    </source>
</reference>
<dbReference type="Proteomes" id="UP001596152">
    <property type="component" value="Unassembled WGS sequence"/>
</dbReference>
<sequence length="228" mass="24540">MFLSPGPVRLASTTPSAVWLRADVHAVCIGRDVVLLDLGGDAYACLPDGTDEMRIDDHGTVVGAKGRIADLLLDAGLAATARPAGPSRMPLPAVATEALPARDVRVTRFDDPLALIWAALALRSRGRDPAVVDLLPLTSGAGGRRTREAVIQAASAVDRLLPWVPITGGCLRRSACLVAFLKTHGLAADWVFGVRTWPFRAHCWVQLDEICLNDDPERLRAYRPILSR</sequence>